<feature type="domain" description="Immunoglobulin" evidence="7">
    <location>
        <begin position="27"/>
        <end position="125"/>
    </location>
</feature>
<organism evidence="8 9">
    <name type="scientific">Cyprinus carpio</name>
    <name type="common">Common carp</name>
    <dbReference type="NCBI Taxonomy" id="7962"/>
    <lineage>
        <taxon>Eukaryota</taxon>
        <taxon>Metazoa</taxon>
        <taxon>Chordata</taxon>
        <taxon>Craniata</taxon>
        <taxon>Vertebrata</taxon>
        <taxon>Euteleostomi</taxon>
        <taxon>Actinopterygii</taxon>
        <taxon>Neopterygii</taxon>
        <taxon>Teleostei</taxon>
        <taxon>Ostariophysi</taxon>
        <taxon>Cypriniformes</taxon>
        <taxon>Cyprinidae</taxon>
        <taxon>Cyprininae</taxon>
        <taxon>Cyprinus</taxon>
    </lineage>
</organism>
<dbReference type="SMART" id="SM00409">
    <property type="entry name" value="IG"/>
    <property type="match status" value="1"/>
</dbReference>
<proteinExistence type="predicted"/>
<reference evidence="8" key="1">
    <citation type="submission" date="2025-08" db="UniProtKB">
        <authorList>
            <consortium name="Ensembl"/>
        </authorList>
    </citation>
    <scope>IDENTIFICATION</scope>
</reference>
<evidence type="ECO:0000256" key="2">
    <source>
        <dbReference type="ARBA" id="ARBA00022729"/>
    </source>
</evidence>
<evidence type="ECO:0000256" key="5">
    <source>
        <dbReference type="SAM" id="Phobius"/>
    </source>
</evidence>
<keyword evidence="5" id="KW-1133">Transmembrane helix</keyword>
<dbReference type="PANTHER" id="PTHR12080:SF56">
    <property type="entry name" value="NATURAL KILLER CELL RECEPTOR 2B4"/>
    <property type="match status" value="1"/>
</dbReference>
<dbReference type="PANTHER" id="PTHR12080">
    <property type="entry name" value="SIGNALING LYMPHOCYTIC ACTIVATION MOLECULE"/>
    <property type="match status" value="1"/>
</dbReference>
<dbReference type="InterPro" id="IPR003599">
    <property type="entry name" value="Ig_sub"/>
</dbReference>
<dbReference type="SUPFAM" id="SSF48726">
    <property type="entry name" value="Immunoglobulin"/>
    <property type="match status" value="1"/>
</dbReference>
<sequence>MFVTMAVNPLLPSFILLFISNTGFSAEISVFVQTGDSVQLDIQTQELPEFDYLYWRNEKSENIVKYFHNSKEVRLYSSYKDRVDFNNKIFSLTLKNMQKTDSGLYTAIASGESDKDIVTYRVSVIDAVEAPVLTVNSSGSSDSCTVNFTCRGHDFTLSSTFVYDSCSREEVTSQINTLILFCSVESIICNHSNPVSWKEDRINFKQLCEENERRQMTTISYVSSYKIGLIIVCVVVGVIVFAGLVLYCFCKNKKGVKQVDDTDYDDVEVRFK</sequence>
<evidence type="ECO:0000256" key="4">
    <source>
        <dbReference type="ARBA" id="ARBA00023180"/>
    </source>
</evidence>
<dbReference type="InterPro" id="IPR013783">
    <property type="entry name" value="Ig-like_fold"/>
</dbReference>
<keyword evidence="5" id="KW-0812">Transmembrane</keyword>
<keyword evidence="3 5" id="KW-0472">Membrane</keyword>
<feature type="chain" id="PRO_5034999216" evidence="6">
    <location>
        <begin position="26"/>
        <end position="272"/>
    </location>
</feature>
<dbReference type="InterPro" id="IPR036179">
    <property type="entry name" value="Ig-like_dom_sf"/>
</dbReference>
<dbReference type="InterPro" id="IPR013106">
    <property type="entry name" value="Ig_V-set"/>
</dbReference>
<dbReference type="Proteomes" id="UP000694700">
    <property type="component" value="Unplaced"/>
</dbReference>
<keyword evidence="2 6" id="KW-0732">Signal</keyword>
<feature type="signal peptide" evidence="6">
    <location>
        <begin position="1"/>
        <end position="25"/>
    </location>
</feature>
<feature type="transmembrane region" description="Helical" evidence="5">
    <location>
        <begin position="227"/>
        <end position="249"/>
    </location>
</feature>
<evidence type="ECO:0000313" key="8">
    <source>
        <dbReference type="Ensembl" id="ENSCCRP00015079287.1"/>
    </source>
</evidence>
<dbReference type="InterPro" id="IPR015631">
    <property type="entry name" value="CD2/SLAM_rcpt"/>
</dbReference>
<dbReference type="Gene3D" id="2.60.40.10">
    <property type="entry name" value="Immunoglobulins"/>
    <property type="match status" value="1"/>
</dbReference>
<dbReference type="GO" id="GO:0016020">
    <property type="term" value="C:membrane"/>
    <property type="evidence" value="ECO:0007669"/>
    <property type="project" value="UniProtKB-SubCell"/>
</dbReference>
<evidence type="ECO:0000256" key="1">
    <source>
        <dbReference type="ARBA" id="ARBA00004370"/>
    </source>
</evidence>
<protein>
    <submittedName>
        <fullName evidence="8">Si:ch211-209f23.6</fullName>
    </submittedName>
</protein>
<comment type="subcellular location">
    <subcellularLocation>
        <location evidence="1">Membrane</location>
    </subcellularLocation>
</comment>
<evidence type="ECO:0000259" key="7">
    <source>
        <dbReference type="SMART" id="SM00409"/>
    </source>
</evidence>
<evidence type="ECO:0000256" key="3">
    <source>
        <dbReference type="ARBA" id="ARBA00023136"/>
    </source>
</evidence>
<name>A0A8C1ZH22_CYPCA</name>
<dbReference type="Pfam" id="PF07686">
    <property type="entry name" value="V-set"/>
    <property type="match status" value="1"/>
</dbReference>
<dbReference type="Ensembl" id="ENSCCRT00015081887.1">
    <property type="protein sequence ID" value="ENSCCRP00015079287.1"/>
    <property type="gene ID" value="ENSCCRG00015032102.1"/>
</dbReference>
<keyword evidence="4" id="KW-0325">Glycoprotein</keyword>
<evidence type="ECO:0000256" key="6">
    <source>
        <dbReference type="SAM" id="SignalP"/>
    </source>
</evidence>
<evidence type="ECO:0000313" key="9">
    <source>
        <dbReference type="Proteomes" id="UP000694700"/>
    </source>
</evidence>
<dbReference type="AlphaFoldDB" id="A0A8C1ZH22"/>
<accession>A0A8C1ZH22</accession>